<reference evidence="1 2" key="2">
    <citation type="journal article" date="2022" name="Mol. Ecol. Resour.">
        <title>The genomes of chicory, endive, great burdock and yacon provide insights into Asteraceae paleo-polyploidization history and plant inulin production.</title>
        <authorList>
            <person name="Fan W."/>
            <person name="Wang S."/>
            <person name="Wang H."/>
            <person name="Wang A."/>
            <person name="Jiang F."/>
            <person name="Liu H."/>
            <person name="Zhao H."/>
            <person name="Xu D."/>
            <person name="Zhang Y."/>
        </authorList>
    </citation>
    <scope>NUCLEOTIDE SEQUENCE [LARGE SCALE GENOMIC DNA]</scope>
    <source>
        <strain evidence="2">cv. Punajuju</strain>
        <tissue evidence="1">Leaves</tissue>
    </source>
</reference>
<protein>
    <submittedName>
        <fullName evidence="1">Uncharacterized protein</fullName>
    </submittedName>
</protein>
<dbReference type="Proteomes" id="UP001055811">
    <property type="component" value="Linkage Group LG08"/>
</dbReference>
<keyword evidence="2" id="KW-1185">Reference proteome</keyword>
<dbReference type="EMBL" id="CM042016">
    <property type="protein sequence ID" value="KAI3699356.1"/>
    <property type="molecule type" value="Genomic_DNA"/>
</dbReference>
<name>A0ACB8ZPW3_CICIN</name>
<gene>
    <name evidence="1" type="ORF">L2E82_43610</name>
</gene>
<sequence>MFKIFRNGGWCIHDEAATHYIDMIDQMTLGHALIKSNFNVTPRAGWQIDSFGHSAVQAYLLGAELGFDSLHFARIDYQDRAKRKFEPVQDNPLLFDRNVEKRVNDFIDAALTQVSIFLLF</sequence>
<proteinExistence type="predicted"/>
<evidence type="ECO:0000313" key="2">
    <source>
        <dbReference type="Proteomes" id="UP001055811"/>
    </source>
</evidence>
<accession>A0ACB8ZPW3</accession>
<reference evidence="2" key="1">
    <citation type="journal article" date="2022" name="Mol. Ecol. Resour.">
        <title>The genomes of chicory, endive, great burdock and yacon provide insights into Asteraceae palaeo-polyploidization history and plant inulin production.</title>
        <authorList>
            <person name="Fan W."/>
            <person name="Wang S."/>
            <person name="Wang H."/>
            <person name="Wang A."/>
            <person name="Jiang F."/>
            <person name="Liu H."/>
            <person name="Zhao H."/>
            <person name="Xu D."/>
            <person name="Zhang Y."/>
        </authorList>
    </citation>
    <scope>NUCLEOTIDE SEQUENCE [LARGE SCALE GENOMIC DNA]</scope>
    <source>
        <strain evidence="2">cv. Punajuju</strain>
    </source>
</reference>
<organism evidence="1 2">
    <name type="scientific">Cichorium intybus</name>
    <name type="common">Chicory</name>
    <dbReference type="NCBI Taxonomy" id="13427"/>
    <lineage>
        <taxon>Eukaryota</taxon>
        <taxon>Viridiplantae</taxon>
        <taxon>Streptophyta</taxon>
        <taxon>Embryophyta</taxon>
        <taxon>Tracheophyta</taxon>
        <taxon>Spermatophyta</taxon>
        <taxon>Magnoliopsida</taxon>
        <taxon>eudicotyledons</taxon>
        <taxon>Gunneridae</taxon>
        <taxon>Pentapetalae</taxon>
        <taxon>asterids</taxon>
        <taxon>campanulids</taxon>
        <taxon>Asterales</taxon>
        <taxon>Asteraceae</taxon>
        <taxon>Cichorioideae</taxon>
        <taxon>Cichorieae</taxon>
        <taxon>Cichoriinae</taxon>
        <taxon>Cichorium</taxon>
    </lineage>
</organism>
<evidence type="ECO:0000313" key="1">
    <source>
        <dbReference type="EMBL" id="KAI3699356.1"/>
    </source>
</evidence>
<comment type="caution">
    <text evidence="1">The sequence shown here is derived from an EMBL/GenBank/DDBJ whole genome shotgun (WGS) entry which is preliminary data.</text>
</comment>